<dbReference type="InterPro" id="IPR022172">
    <property type="entry name" value="DUF3703"/>
</dbReference>
<evidence type="ECO:0000256" key="5">
    <source>
        <dbReference type="SAM" id="Phobius"/>
    </source>
</evidence>
<comment type="subcellular location">
    <subcellularLocation>
        <location evidence="1">Membrane</location>
    </subcellularLocation>
</comment>
<evidence type="ECO:0000256" key="4">
    <source>
        <dbReference type="ARBA" id="ARBA00023136"/>
    </source>
</evidence>
<feature type="transmembrane region" description="Helical" evidence="5">
    <location>
        <begin position="163"/>
        <end position="180"/>
    </location>
</feature>
<evidence type="ECO:0000259" key="6">
    <source>
        <dbReference type="Pfam" id="PF04116"/>
    </source>
</evidence>
<dbReference type="InterPro" id="IPR006694">
    <property type="entry name" value="Fatty_acid_hydroxylase"/>
</dbReference>
<evidence type="ECO:0000256" key="1">
    <source>
        <dbReference type="ARBA" id="ARBA00004370"/>
    </source>
</evidence>
<dbReference type="Pfam" id="PF04116">
    <property type="entry name" value="FA_hydroxylase"/>
    <property type="match status" value="1"/>
</dbReference>
<comment type="caution">
    <text evidence="7">The sequence shown here is derived from an EMBL/GenBank/DDBJ whole genome shotgun (WGS) entry which is preliminary data.</text>
</comment>
<protein>
    <submittedName>
        <fullName evidence="7">Sterol desaturase/sphingolipid hydroxylase (Fatty acid hydroxylase superfamily)</fullName>
    </submittedName>
</protein>
<dbReference type="GO" id="GO:0008610">
    <property type="term" value="P:lipid biosynthetic process"/>
    <property type="evidence" value="ECO:0007669"/>
    <property type="project" value="InterPro"/>
</dbReference>
<reference evidence="7 8" key="1">
    <citation type="submission" date="2018-11" db="EMBL/GenBank/DDBJ databases">
        <title>Genomic Encyclopedia of Type Strains, Phase IV (KMG-IV): sequencing the most valuable type-strain genomes for metagenomic binning, comparative biology and taxonomic classification.</title>
        <authorList>
            <person name="Goeker M."/>
        </authorList>
    </citation>
    <scope>NUCLEOTIDE SEQUENCE [LARGE SCALE GENOMIC DNA]</scope>
    <source>
        <strain evidence="7 8">DSM 25623</strain>
    </source>
</reference>
<dbReference type="GO" id="GO:0016491">
    <property type="term" value="F:oxidoreductase activity"/>
    <property type="evidence" value="ECO:0007669"/>
    <property type="project" value="InterPro"/>
</dbReference>
<sequence length="402" mass="44742">MSAALRQVVIRYGSYPVVMLPAAVAAVAVASSALPAWPALALIASVGVTAVALLERLSPYEPEWQRDHGDLNADVVHGVVNFGLLALAGVLLHALRQFLPIDGGWPHQWPGAMQLLLAGLIVDAGLYTMHRLSHRYAWAWRLHAVHHGAERLYWLNGERRHPLSALLMAGPGLAVAVLLGAPSHVLSAWLALLSVQLAFQHANLDYRVGPLRRWLGVAEVHRWHHKREYENAQVNFGEFFMIWDRLCGTYLGRPEALRAGDVGLREEKLPLDYRGQLTWPFRQHARHRETAAGILAFAQHLSAGYSALYAGDLKGAYAAFERAHVLAQTHTIRHVCSHIAFLRWAISARDWREAAGQLVRIPASLLFTWLWMPRGNTGGARVGALRSMPVADELRPFLEPYR</sequence>
<feature type="domain" description="Fatty acid hydroxylase" evidence="6">
    <location>
        <begin position="116"/>
        <end position="249"/>
    </location>
</feature>
<evidence type="ECO:0000313" key="7">
    <source>
        <dbReference type="EMBL" id="RPE76881.1"/>
    </source>
</evidence>
<keyword evidence="3 5" id="KW-1133">Transmembrane helix</keyword>
<keyword evidence="4 5" id="KW-0472">Membrane</keyword>
<organism evidence="7 8">
    <name type="scientific">Vulcaniibacterium tengchongense</name>
    <dbReference type="NCBI Taxonomy" id="1273429"/>
    <lineage>
        <taxon>Bacteria</taxon>
        <taxon>Pseudomonadati</taxon>
        <taxon>Pseudomonadota</taxon>
        <taxon>Gammaproteobacteria</taxon>
        <taxon>Lysobacterales</taxon>
        <taxon>Lysobacteraceae</taxon>
        <taxon>Vulcaniibacterium</taxon>
    </lineage>
</organism>
<dbReference type="GO" id="GO:0005506">
    <property type="term" value="F:iron ion binding"/>
    <property type="evidence" value="ECO:0007669"/>
    <property type="project" value="InterPro"/>
</dbReference>
<name>A0A3N4VAZ9_9GAMM</name>
<proteinExistence type="predicted"/>
<evidence type="ECO:0000256" key="3">
    <source>
        <dbReference type="ARBA" id="ARBA00022989"/>
    </source>
</evidence>
<feature type="transmembrane region" description="Helical" evidence="5">
    <location>
        <begin position="12"/>
        <end position="30"/>
    </location>
</feature>
<dbReference type="PANTHER" id="PTHR11863">
    <property type="entry name" value="STEROL DESATURASE"/>
    <property type="match status" value="1"/>
</dbReference>
<feature type="transmembrane region" description="Helical" evidence="5">
    <location>
        <begin position="36"/>
        <end position="54"/>
    </location>
</feature>
<dbReference type="EMBL" id="RKQN01000003">
    <property type="protein sequence ID" value="RPE76881.1"/>
    <property type="molecule type" value="Genomic_DNA"/>
</dbReference>
<dbReference type="OrthoDB" id="9770329at2"/>
<dbReference type="GO" id="GO:0016020">
    <property type="term" value="C:membrane"/>
    <property type="evidence" value="ECO:0007669"/>
    <property type="project" value="UniProtKB-SubCell"/>
</dbReference>
<accession>A0A3N4VAZ9</accession>
<keyword evidence="8" id="KW-1185">Reference proteome</keyword>
<evidence type="ECO:0000256" key="2">
    <source>
        <dbReference type="ARBA" id="ARBA00022692"/>
    </source>
</evidence>
<dbReference type="Proteomes" id="UP000269708">
    <property type="component" value="Unassembled WGS sequence"/>
</dbReference>
<dbReference type="InterPro" id="IPR050307">
    <property type="entry name" value="Sterol_Desaturase_Related"/>
</dbReference>
<dbReference type="RefSeq" id="WP_123770477.1">
    <property type="nucleotide sequence ID" value="NZ_RKQN01000003.1"/>
</dbReference>
<dbReference type="Pfam" id="PF12487">
    <property type="entry name" value="DUF3703"/>
    <property type="match status" value="1"/>
</dbReference>
<evidence type="ECO:0000313" key="8">
    <source>
        <dbReference type="Proteomes" id="UP000269708"/>
    </source>
</evidence>
<feature type="transmembrane region" description="Helical" evidence="5">
    <location>
        <begin position="107"/>
        <end position="127"/>
    </location>
</feature>
<keyword evidence="2 5" id="KW-0812">Transmembrane</keyword>
<feature type="transmembrane region" description="Helical" evidence="5">
    <location>
        <begin position="75"/>
        <end position="95"/>
    </location>
</feature>
<dbReference type="AlphaFoldDB" id="A0A3N4VAZ9"/>
<gene>
    <name evidence="7" type="ORF">EDC50_2132</name>
</gene>